<dbReference type="Proteomes" id="UP001460270">
    <property type="component" value="Unassembled WGS sequence"/>
</dbReference>
<sequence length="150" mass="16957">MHHYTSHDASGAGLHLPRCTWEKNTPPTMHQEQKYTSGEELQLPRCIWNKYSVAYVQYAQRLVLKMRHKCYKPSSYNNDCRERFHADLQLTPALSLSSVDTFRLSRSPAIACPGAFQQSSSPSASPPSMDSSKVTDSSEDSQTQLPRGFF</sequence>
<proteinExistence type="predicted"/>
<feature type="compositionally biased region" description="Low complexity" evidence="1">
    <location>
        <begin position="119"/>
        <end position="132"/>
    </location>
</feature>
<name>A0AAW0ME68_9GOBI</name>
<reference evidence="3" key="1">
    <citation type="submission" date="2024-04" db="EMBL/GenBank/DDBJ databases">
        <title>Salinicola lusitanus LLJ914,a marine bacterium isolated from the Okinawa Trough.</title>
        <authorList>
            <person name="Li J."/>
        </authorList>
    </citation>
    <scope>NUCLEOTIDE SEQUENCE [LARGE SCALE GENOMIC DNA]</scope>
</reference>
<keyword evidence="3" id="KW-1185">Reference proteome</keyword>
<evidence type="ECO:0000313" key="3">
    <source>
        <dbReference type="Proteomes" id="UP001460270"/>
    </source>
</evidence>
<accession>A0AAW0ME68</accession>
<dbReference type="AlphaFoldDB" id="A0AAW0ME68"/>
<evidence type="ECO:0000256" key="1">
    <source>
        <dbReference type="SAM" id="MobiDB-lite"/>
    </source>
</evidence>
<organism evidence="2 3">
    <name type="scientific">Mugilogobius chulae</name>
    <name type="common">yellowstripe goby</name>
    <dbReference type="NCBI Taxonomy" id="88201"/>
    <lineage>
        <taxon>Eukaryota</taxon>
        <taxon>Metazoa</taxon>
        <taxon>Chordata</taxon>
        <taxon>Craniata</taxon>
        <taxon>Vertebrata</taxon>
        <taxon>Euteleostomi</taxon>
        <taxon>Actinopterygii</taxon>
        <taxon>Neopterygii</taxon>
        <taxon>Teleostei</taxon>
        <taxon>Neoteleostei</taxon>
        <taxon>Acanthomorphata</taxon>
        <taxon>Gobiaria</taxon>
        <taxon>Gobiiformes</taxon>
        <taxon>Gobioidei</taxon>
        <taxon>Gobiidae</taxon>
        <taxon>Gobionellinae</taxon>
        <taxon>Mugilogobius</taxon>
    </lineage>
</organism>
<comment type="caution">
    <text evidence="2">The sequence shown here is derived from an EMBL/GenBank/DDBJ whole genome shotgun (WGS) entry which is preliminary data.</text>
</comment>
<evidence type="ECO:0000313" key="2">
    <source>
        <dbReference type="EMBL" id="KAK7878422.1"/>
    </source>
</evidence>
<dbReference type="EMBL" id="JBBPFD010000520">
    <property type="protein sequence ID" value="KAK7878422.1"/>
    <property type="molecule type" value="Genomic_DNA"/>
</dbReference>
<feature type="region of interest" description="Disordered" evidence="1">
    <location>
        <begin position="114"/>
        <end position="150"/>
    </location>
</feature>
<gene>
    <name evidence="2" type="ORF">WMY93_034334</name>
</gene>
<protein>
    <submittedName>
        <fullName evidence="2">Uncharacterized protein</fullName>
    </submittedName>
</protein>
<feature type="compositionally biased region" description="Polar residues" evidence="1">
    <location>
        <begin position="140"/>
        <end position="150"/>
    </location>
</feature>